<evidence type="ECO:0000256" key="1">
    <source>
        <dbReference type="SAM" id="Phobius"/>
    </source>
</evidence>
<protein>
    <submittedName>
        <fullName evidence="3">DUF2062 domain-containing protein</fullName>
    </submittedName>
</protein>
<dbReference type="EMBL" id="JBHUME010000008">
    <property type="protein sequence ID" value="MFD2613661.1"/>
    <property type="molecule type" value="Genomic_DNA"/>
</dbReference>
<feature type="transmembrane region" description="Helical" evidence="1">
    <location>
        <begin position="44"/>
        <end position="61"/>
    </location>
</feature>
<feature type="transmembrane region" description="Helical" evidence="1">
    <location>
        <begin position="20"/>
        <end position="38"/>
    </location>
</feature>
<dbReference type="Proteomes" id="UP001597541">
    <property type="component" value="Unassembled WGS sequence"/>
</dbReference>
<keyword evidence="1" id="KW-1133">Transmembrane helix</keyword>
<name>A0ABW5PE78_9BACL</name>
<evidence type="ECO:0000259" key="2">
    <source>
        <dbReference type="Pfam" id="PF09835"/>
    </source>
</evidence>
<accession>A0ABW5PE78</accession>
<dbReference type="InterPro" id="IPR018639">
    <property type="entry name" value="DUF2062"/>
</dbReference>
<evidence type="ECO:0000313" key="4">
    <source>
        <dbReference type="Proteomes" id="UP001597541"/>
    </source>
</evidence>
<comment type="caution">
    <text evidence="3">The sequence shown here is derived from an EMBL/GenBank/DDBJ whole genome shotgun (WGS) entry which is preliminary data.</text>
</comment>
<dbReference type="Pfam" id="PF09835">
    <property type="entry name" value="DUF2062"/>
    <property type="match status" value="1"/>
</dbReference>
<proteinExistence type="predicted"/>
<gene>
    <name evidence="3" type="ORF">ACFSUF_14615</name>
</gene>
<sequence>MKTRFMQMMRWFKYKYLMLLRAKGGPAMVATGFSIGIAVEMFTLPTFGLAFFLIFPLNYLLRGSLAGALIGFVIGKVIYIPIAFMNSKVGGMIVPKHLEADIAFLPQWIEKLLFVNLKLIVGGMIVGAVMGILLYFPVRWLLQYFTHRRKEKRKHRKATVLMTATDI</sequence>
<keyword evidence="4" id="KW-1185">Reference proteome</keyword>
<keyword evidence="1" id="KW-0472">Membrane</keyword>
<organism evidence="3 4">
    <name type="scientific">Paenibacillus gansuensis</name>
    <dbReference type="NCBI Taxonomy" id="306542"/>
    <lineage>
        <taxon>Bacteria</taxon>
        <taxon>Bacillati</taxon>
        <taxon>Bacillota</taxon>
        <taxon>Bacilli</taxon>
        <taxon>Bacillales</taxon>
        <taxon>Paenibacillaceae</taxon>
        <taxon>Paenibacillus</taxon>
    </lineage>
</organism>
<feature type="domain" description="DUF2062" evidence="2">
    <location>
        <begin position="10"/>
        <end position="150"/>
    </location>
</feature>
<dbReference type="RefSeq" id="WP_377603691.1">
    <property type="nucleotide sequence ID" value="NZ_JBHUME010000008.1"/>
</dbReference>
<keyword evidence="1" id="KW-0812">Transmembrane</keyword>
<evidence type="ECO:0000313" key="3">
    <source>
        <dbReference type="EMBL" id="MFD2613661.1"/>
    </source>
</evidence>
<feature type="transmembrane region" description="Helical" evidence="1">
    <location>
        <begin position="68"/>
        <end position="85"/>
    </location>
</feature>
<feature type="transmembrane region" description="Helical" evidence="1">
    <location>
        <begin position="119"/>
        <end position="142"/>
    </location>
</feature>
<reference evidence="4" key="1">
    <citation type="journal article" date="2019" name="Int. J. Syst. Evol. Microbiol.">
        <title>The Global Catalogue of Microorganisms (GCM) 10K type strain sequencing project: providing services to taxonomists for standard genome sequencing and annotation.</title>
        <authorList>
            <consortium name="The Broad Institute Genomics Platform"/>
            <consortium name="The Broad Institute Genome Sequencing Center for Infectious Disease"/>
            <person name="Wu L."/>
            <person name="Ma J."/>
        </authorList>
    </citation>
    <scope>NUCLEOTIDE SEQUENCE [LARGE SCALE GENOMIC DNA]</scope>
    <source>
        <strain evidence="4">KCTC 3950</strain>
    </source>
</reference>